<evidence type="ECO:0000256" key="3">
    <source>
        <dbReference type="ARBA" id="ARBA00022475"/>
    </source>
</evidence>
<evidence type="ECO:0000313" key="11">
    <source>
        <dbReference type="EMBL" id="WAT02348.1"/>
    </source>
</evidence>
<dbReference type="Pfam" id="PF00528">
    <property type="entry name" value="BPD_transp_1"/>
    <property type="match status" value="1"/>
</dbReference>
<feature type="transmembrane region" description="Helical" evidence="9">
    <location>
        <begin position="7"/>
        <end position="25"/>
    </location>
</feature>
<evidence type="ECO:0000259" key="10">
    <source>
        <dbReference type="PROSITE" id="PS50928"/>
    </source>
</evidence>
<feature type="domain" description="ABC transmembrane type-1" evidence="10">
    <location>
        <begin position="93"/>
        <end position="294"/>
    </location>
</feature>
<dbReference type="Proteomes" id="UP001164712">
    <property type="component" value="Chromosome"/>
</dbReference>
<dbReference type="PANTHER" id="PTHR43163">
    <property type="entry name" value="DIPEPTIDE TRANSPORT SYSTEM PERMEASE PROTEIN DPPB-RELATED"/>
    <property type="match status" value="1"/>
</dbReference>
<organism evidence="11 12">
    <name type="scientific">Rouxiella chamberiensis</name>
    <dbReference type="NCBI Taxonomy" id="1513468"/>
    <lineage>
        <taxon>Bacteria</taxon>
        <taxon>Pseudomonadati</taxon>
        <taxon>Pseudomonadota</taxon>
        <taxon>Gammaproteobacteria</taxon>
        <taxon>Enterobacterales</taxon>
        <taxon>Yersiniaceae</taxon>
        <taxon>Rouxiella</taxon>
    </lineage>
</organism>
<dbReference type="PROSITE" id="PS50928">
    <property type="entry name" value="ABC_TM1"/>
    <property type="match status" value="1"/>
</dbReference>
<dbReference type="SUPFAM" id="SSF161098">
    <property type="entry name" value="MetI-like"/>
    <property type="match status" value="1"/>
</dbReference>
<dbReference type="InterPro" id="IPR045621">
    <property type="entry name" value="BPD_transp_1_N"/>
</dbReference>
<evidence type="ECO:0000256" key="9">
    <source>
        <dbReference type="RuleBase" id="RU363032"/>
    </source>
</evidence>
<dbReference type="CDD" id="cd06261">
    <property type="entry name" value="TM_PBP2"/>
    <property type="match status" value="1"/>
</dbReference>
<name>A0ABY7HSY0_9GAMM</name>
<accession>A0ABY7HSY0</accession>
<evidence type="ECO:0000256" key="2">
    <source>
        <dbReference type="ARBA" id="ARBA00022448"/>
    </source>
</evidence>
<evidence type="ECO:0000256" key="5">
    <source>
        <dbReference type="ARBA" id="ARBA00022692"/>
    </source>
</evidence>
<evidence type="ECO:0000256" key="1">
    <source>
        <dbReference type="ARBA" id="ARBA00004429"/>
    </source>
</evidence>
<protein>
    <submittedName>
        <fullName evidence="11">ABC transporter permease</fullName>
    </submittedName>
</protein>
<proteinExistence type="inferred from homology"/>
<comment type="subcellular location">
    <subcellularLocation>
        <location evidence="1">Cell inner membrane</location>
        <topology evidence="1">Multi-pass membrane protein</topology>
    </subcellularLocation>
    <subcellularLocation>
        <location evidence="9">Cell membrane</location>
        <topology evidence="9">Multi-pass membrane protein</topology>
    </subcellularLocation>
</comment>
<evidence type="ECO:0000256" key="4">
    <source>
        <dbReference type="ARBA" id="ARBA00022519"/>
    </source>
</evidence>
<evidence type="ECO:0000256" key="7">
    <source>
        <dbReference type="ARBA" id="ARBA00023136"/>
    </source>
</evidence>
<reference evidence="11" key="1">
    <citation type="submission" date="2022-12" db="EMBL/GenBank/DDBJ databases">
        <title>Complete genome sequence of an Australian strain of Rouxiella badensis DAR84756 and resolution of the R. badensis DSM100043 and R. chamberiensis DSM28324 genomes.</title>
        <authorList>
            <person name="Paul S."/>
            <person name="Anderson P.J."/>
            <person name="Maynard G."/>
            <person name="Dyall-Smith M."/>
            <person name="Kudinha T."/>
        </authorList>
    </citation>
    <scope>NUCLEOTIDE SEQUENCE</scope>
    <source>
        <strain evidence="11">DSM 28324</strain>
    </source>
</reference>
<feature type="transmembrane region" description="Helical" evidence="9">
    <location>
        <begin position="171"/>
        <end position="195"/>
    </location>
</feature>
<gene>
    <name evidence="11" type="ORF">O1V66_07000</name>
</gene>
<evidence type="ECO:0000313" key="12">
    <source>
        <dbReference type="Proteomes" id="UP001164712"/>
    </source>
</evidence>
<dbReference type="InterPro" id="IPR035906">
    <property type="entry name" value="MetI-like_sf"/>
</dbReference>
<dbReference type="EMBL" id="CP114058">
    <property type="protein sequence ID" value="WAT02348.1"/>
    <property type="molecule type" value="Genomic_DNA"/>
</dbReference>
<evidence type="ECO:0000256" key="8">
    <source>
        <dbReference type="ARBA" id="ARBA00024202"/>
    </source>
</evidence>
<keyword evidence="7 9" id="KW-0472">Membrane</keyword>
<feature type="transmembrane region" description="Helical" evidence="9">
    <location>
        <begin position="97"/>
        <end position="120"/>
    </location>
</feature>
<dbReference type="InterPro" id="IPR000515">
    <property type="entry name" value="MetI-like"/>
</dbReference>
<comment type="similarity">
    <text evidence="8">Belongs to the binding-protein-dependent transport system permease family. OppBC subfamily.</text>
</comment>
<keyword evidence="3" id="KW-1003">Cell membrane</keyword>
<feature type="transmembrane region" description="Helical" evidence="9">
    <location>
        <begin position="216"/>
        <end position="239"/>
    </location>
</feature>
<feature type="transmembrane region" description="Helical" evidence="9">
    <location>
        <begin position="132"/>
        <end position="159"/>
    </location>
</feature>
<dbReference type="Gene3D" id="1.10.3720.10">
    <property type="entry name" value="MetI-like"/>
    <property type="match status" value="1"/>
</dbReference>
<keyword evidence="12" id="KW-1185">Reference proteome</keyword>
<evidence type="ECO:0000256" key="6">
    <source>
        <dbReference type="ARBA" id="ARBA00022989"/>
    </source>
</evidence>
<keyword evidence="5 9" id="KW-0812">Transmembrane</keyword>
<keyword evidence="6 9" id="KW-1133">Transmembrane helix</keyword>
<dbReference type="PANTHER" id="PTHR43163:SF6">
    <property type="entry name" value="DIPEPTIDE TRANSPORT SYSTEM PERMEASE PROTEIN DPPB-RELATED"/>
    <property type="match status" value="1"/>
</dbReference>
<dbReference type="Pfam" id="PF19300">
    <property type="entry name" value="BPD_transp_1_N"/>
    <property type="match status" value="1"/>
</dbReference>
<keyword evidence="2 9" id="KW-0813">Transport</keyword>
<keyword evidence="4" id="KW-0997">Cell inner membrane</keyword>
<sequence length="308" mass="33321">MFIVKRLLSAVPTLFIVSLLVFFLVDFIPGDPARMLAGPMASNEEVTVIRDTLGLNDPLVVRYGRFVRGMVDPSVMTSFRTHRPVAVEIASRLPNTLIVAVGGLLVGLLLGTLGGILCALRQGGLMDTVITLFTLAGISMPIYWLGLLCIWFFAVWLGWLPAAGATTWKHFVLPILVVATRPAAMFSRLVTASLLEAMSKDYLDTARAKGLSETRVILLHALRNSLIAAISVIGVQFGAMLGGSVVTETVFGVPGVGRLLVDSVSAADYPVIQYTILLFSVFFVLINLATDLLTMWLDPRASLQSERS</sequence>
<feature type="transmembrane region" description="Helical" evidence="9">
    <location>
        <begin position="271"/>
        <end position="297"/>
    </location>
</feature>
<dbReference type="RefSeq" id="WP_045047863.1">
    <property type="nucleotide sequence ID" value="NZ_CP114058.1"/>
</dbReference>